<dbReference type="AlphaFoldDB" id="A0A507DHP7"/>
<dbReference type="Proteomes" id="UP000320475">
    <property type="component" value="Unassembled WGS sequence"/>
</dbReference>
<dbReference type="VEuPathDB" id="FungiDB:SeMB42_g07167"/>
<gene>
    <name evidence="1" type="ORF">SeLEV6574_g00723</name>
</gene>
<reference evidence="1 2" key="1">
    <citation type="journal article" date="2019" name="Sci. Rep.">
        <title>Comparative genomics of chytrid fungi reveal insights into the obligate biotrophic and pathogenic lifestyle of Synchytrium endobioticum.</title>
        <authorList>
            <person name="van de Vossenberg B.T.L.H."/>
            <person name="Warris S."/>
            <person name="Nguyen H.D.T."/>
            <person name="van Gent-Pelzer M.P.E."/>
            <person name="Joly D.L."/>
            <person name="van de Geest H.C."/>
            <person name="Bonants P.J.M."/>
            <person name="Smith D.S."/>
            <person name="Levesque C.A."/>
            <person name="van der Lee T.A.J."/>
        </authorList>
    </citation>
    <scope>NUCLEOTIDE SEQUENCE [LARGE SCALE GENOMIC DNA]</scope>
    <source>
        <strain evidence="1 2">LEV6574</strain>
    </source>
</reference>
<name>A0A507DHP7_9FUNG</name>
<comment type="caution">
    <text evidence="1">The sequence shown here is derived from an EMBL/GenBank/DDBJ whole genome shotgun (WGS) entry which is preliminary data.</text>
</comment>
<accession>A0A507DHP7</accession>
<sequence>MSLMRQFISIPNDRRAHLLRSKHFRVSLPPDKKKNFHPEKTKTLGRRDCGAHHSSTVANMLTLFILISILLLQSSHAADTDQTVDQLNAWRGEIRKFRYNLINMDEEERNEWNDRYNIALVPQDKCWDQQQSRRSCPRKPTCFRPSCSHKYLNKYGEDLLSCLFIADIVPSGAPITLKSLKKLPEDLSQDFLELYWEFYETIMCARKVFRFYLWRTSTSMYEFVSLQLARNIQEQLMQNILPPIVGPTNNRIKEYQEASASCNSLMAMERARLDNRLKQL</sequence>
<evidence type="ECO:0000313" key="1">
    <source>
        <dbReference type="EMBL" id="TPX50757.1"/>
    </source>
</evidence>
<protein>
    <submittedName>
        <fullName evidence="1">Uncharacterized protein</fullName>
    </submittedName>
</protein>
<proteinExistence type="predicted"/>
<dbReference type="EMBL" id="QEAM01000013">
    <property type="protein sequence ID" value="TPX50757.1"/>
    <property type="molecule type" value="Genomic_DNA"/>
</dbReference>
<organism evidence="1 2">
    <name type="scientific">Synchytrium endobioticum</name>
    <dbReference type="NCBI Taxonomy" id="286115"/>
    <lineage>
        <taxon>Eukaryota</taxon>
        <taxon>Fungi</taxon>
        <taxon>Fungi incertae sedis</taxon>
        <taxon>Chytridiomycota</taxon>
        <taxon>Chytridiomycota incertae sedis</taxon>
        <taxon>Chytridiomycetes</taxon>
        <taxon>Synchytriales</taxon>
        <taxon>Synchytriaceae</taxon>
        <taxon>Synchytrium</taxon>
    </lineage>
</organism>
<evidence type="ECO:0000313" key="2">
    <source>
        <dbReference type="Proteomes" id="UP000320475"/>
    </source>
</evidence>